<evidence type="ECO:0000256" key="6">
    <source>
        <dbReference type="ARBA" id="ARBA00023135"/>
    </source>
</evidence>
<dbReference type="Gene3D" id="1.10.3450.40">
    <property type="entry name" value="Signal recognition particle, SRP68 subunit, RNA-binding domain"/>
    <property type="match status" value="1"/>
</dbReference>
<dbReference type="HOGENOM" id="CLU_018649_2_1_1"/>
<keyword evidence="6 10" id="KW-0733">Signal recognition particle</keyword>
<evidence type="ECO:0000313" key="14">
    <source>
        <dbReference type="Proteomes" id="UP000001996"/>
    </source>
</evidence>
<keyword evidence="11" id="KW-0175">Coiled coil</keyword>
<name>A5E083_LODEL</name>
<evidence type="ECO:0000256" key="2">
    <source>
        <dbReference type="ARBA" id="ARBA00004604"/>
    </source>
</evidence>
<dbReference type="Proteomes" id="UP000001996">
    <property type="component" value="Unassembled WGS sequence"/>
</dbReference>
<evidence type="ECO:0000256" key="8">
    <source>
        <dbReference type="ARBA" id="ARBA00023274"/>
    </source>
</evidence>
<feature type="coiled-coil region" evidence="11">
    <location>
        <begin position="20"/>
        <end position="47"/>
    </location>
</feature>
<organism evidence="13 14">
    <name type="scientific">Lodderomyces elongisporus (strain ATCC 11503 / CBS 2605 / JCM 1781 / NBRC 1676 / NRRL YB-4239)</name>
    <name type="common">Yeast</name>
    <name type="synonym">Saccharomyces elongisporus</name>
    <dbReference type="NCBI Taxonomy" id="379508"/>
    <lineage>
        <taxon>Eukaryota</taxon>
        <taxon>Fungi</taxon>
        <taxon>Dikarya</taxon>
        <taxon>Ascomycota</taxon>
        <taxon>Saccharomycotina</taxon>
        <taxon>Pichiomycetes</taxon>
        <taxon>Debaryomycetaceae</taxon>
        <taxon>Candida/Lodderomyces clade</taxon>
        <taxon>Lodderomyces</taxon>
    </lineage>
</organism>
<evidence type="ECO:0000256" key="9">
    <source>
        <dbReference type="ARBA" id="ARBA00029498"/>
    </source>
</evidence>
<dbReference type="FunCoup" id="A5E083">
    <property type="interactions" value="927"/>
</dbReference>
<dbReference type="GO" id="GO:0006614">
    <property type="term" value="P:SRP-dependent cotranslational protein targeting to membrane"/>
    <property type="evidence" value="ECO:0007669"/>
    <property type="project" value="InterPro"/>
</dbReference>
<dbReference type="InterPro" id="IPR026258">
    <property type="entry name" value="SRP68"/>
</dbReference>
<dbReference type="PANTHER" id="PTHR12860:SF0">
    <property type="entry name" value="SIGNAL RECOGNITION PARTICLE SUBUNIT SRP68"/>
    <property type="match status" value="1"/>
</dbReference>
<dbReference type="GO" id="GO:0005047">
    <property type="term" value="F:signal recognition particle binding"/>
    <property type="evidence" value="ECO:0007669"/>
    <property type="project" value="InterPro"/>
</dbReference>
<keyword evidence="8 10" id="KW-0687">Ribonucleoprotein</keyword>
<comment type="subcellular location">
    <subcellularLocation>
        <location evidence="1 10">Cytoplasm</location>
    </subcellularLocation>
    <subcellularLocation>
        <location evidence="2">Nucleus</location>
        <location evidence="2">Nucleolus</location>
    </subcellularLocation>
</comment>
<dbReference type="GO" id="GO:0008312">
    <property type="term" value="F:7S RNA binding"/>
    <property type="evidence" value="ECO:0007669"/>
    <property type="project" value="InterPro"/>
</dbReference>
<gene>
    <name evidence="13" type="ORF">LELG_03020</name>
</gene>
<dbReference type="GO" id="GO:0005786">
    <property type="term" value="C:signal recognition particle, endoplasmic reticulum targeting"/>
    <property type="evidence" value="ECO:0007669"/>
    <property type="project" value="UniProtKB-KW"/>
</dbReference>
<dbReference type="InParanoid" id="A5E083"/>
<dbReference type="VEuPathDB" id="FungiDB:LELG_03020"/>
<keyword evidence="4 10" id="KW-0963">Cytoplasm</keyword>
<feature type="region of interest" description="Disordered" evidence="12">
    <location>
        <begin position="121"/>
        <end position="141"/>
    </location>
</feature>
<evidence type="ECO:0000256" key="12">
    <source>
        <dbReference type="SAM" id="MobiDB-lite"/>
    </source>
</evidence>
<evidence type="ECO:0000256" key="11">
    <source>
        <dbReference type="SAM" id="Coils"/>
    </source>
</evidence>
<dbReference type="PIRSF" id="PIRSF038995">
    <property type="entry name" value="SRP68"/>
    <property type="match status" value="1"/>
</dbReference>
<feature type="region of interest" description="Disordered" evidence="12">
    <location>
        <begin position="547"/>
        <end position="579"/>
    </location>
</feature>
<dbReference type="Pfam" id="PF16969">
    <property type="entry name" value="SRP68"/>
    <property type="match status" value="1"/>
</dbReference>
<evidence type="ECO:0000256" key="4">
    <source>
        <dbReference type="ARBA" id="ARBA00022490"/>
    </source>
</evidence>
<dbReference type="OMA" id="LAYIKYN"/>
<dbReference type="GO" id="GO:0030942">
    <property type="term" value="F:endoplasmic reticulum signal peptide binding"/>
    <property type="evidence" value="ECO:0007669"/>
    <property type="project" value="InterPro"/>
</dbReference>
<dbReference type="OrthoDB" id="10255118at2759"/>
<sequence>MESPLNTTLGARLSAYLVTAKDFQRQRQRVNKRISKLRHELNIVTKDTKNYKAKEKTSGITQEQYDEDDRFGLVILLLAERDMLYALEIKSMLEIKSTSHATLLKTKMKRALTHADKLIKLSSSPSSSSPSSSQSDGNDNSKKRLRKQVEIYIFAALIAGQLSITTKQWLKALNAFSIAKCCLDYLYTEDSDKESYIKTLCTELIETSVDPSINLASSQLKISGDLKTLSRKYCHEQCFPQLSPVLGLIGEKYTKDIASSMQLQKEVDWRGHTAEIYNDEVAFKIQELTNDKKWLKYNDANQFDGVIASWISILDLHKRDTEKNQDDDDLEQKQSRAILLTYLNYNLLFTKLKRDLLLIGLLAGKAENSKDIVRLFNGIIQIVKELEDLPGVYNDEDLHYSLEHLEQYYEYKKNVVIAEAYQLSSRFAEALKIFDYVNKSLNFTPGEQYFKVDFPFDVSKNTEVAFFKVDLEKRILQCQINAQFEQTKEAACTKYTLENLSKYPAGLNALNVRTIEPILCKPVLFDIAYNYISYTKQPVTSVGNSAKQVQQEQQQQKQQQTENTDASPKKSGFFGIFRG</sequence>
<dbReference type="eggNOG" id="KOG2460">
    <property type="taxonomic scope" value="Eukaryota"/>
</dbReference>
<evidence type="ECO:0000313" key="13">
    <source>
        <dbReference type="EMBL" id="EDK44841.1"/>
    </source>
</evidence>
<evidence type="ECO:0000256" key="10">
    <source>
        <dbReference type="PIRNR" id="PIRNR038995"/>
    </source>
</evidence>
<dbReference type="CDD" id="cd15481">
    <property type="entry name" value="SRP68-RBD"/>
    <property type="match status" value="1"/>
</dbReference>
<keyword evidence="7" id="KW-0539">Nucleus</keyword>
<dbReference type="GeneID" id="5233408"/>
<evidence type="ECO:0000256" key="1">
    <source>
        <dbReference type="ARBA" id="ARBA00004496"/>
    </source>
</evidence>
<dbReference type="KEGG" id="lel:PVL30_003849"/>
<dbReference type="InterPro" id="IPR038253">
    <property type="entry name" value="SRP68_N_sf"/>
</dbReference>
<dbReference type="PANTHER" id="PTHR12860">
    <property type="entry name" value="SIGNAL RECOGNITION PARTICLE 68 KDA PROTEIN"/>
    <property type="match status" value="1"/>
</dbReference>
<dbReference type="AlphaFoldDB" id="A5E083"/>
<comment type="similarity">
    <text evidence="3 10">Belongs to the SRP68 family.</text>
</comment>
<evidence type="ECO:0000256" key="7">
    <source>
        <dbReference type="ARBA" id="ARBA00023242"/>
    </source>
</evidence>
<feature type="compositionally biased region" description="Low complexity" evidence="12">
    <location>
        <begin position="122"/>
        <end position="135"/>
    </location>
</feature>
<protein>
    <recommendedName>
        <fullName evidence="9 10">Signal recognition particle subunit SRP68</fullName>
        <shortName evidence="10">SRP68</shortName>
    </recommendedName>
</protein>
<feature type="compositionally biased region" description="Low complexity" evidence="12">
    <location>
        <begin position="548"/>
        <end position="560"/>
    </location>
</feature>
<keyword evidence="14" id="KW-1185">Reference proteome</keyword>
<evidence type="ECO:0000256" key="3">
    <source>
        <dbReference type="ARBA" id="ARBA00009352"/>
    </source>
</evidence>
<dbReference type="EMBL" id="CH981526">
    <property type="protein sequence ID" value="EDK44841.1"/>
    <property type="molecule type" value="Genomic_DNA"/>
</dbReference>
<dbReference type="InterPro" id="IPR034652">
    <property type="entry name" value="SRP68-RBD"/>
</dbReference>
<keyword evidence="5 10" id="KW-0694">RNA-binding</keyword>
<comment type="function">
    <text evidence="10">Component of the signal recognition particle (SRP) complex, a ribonucleoprotein complex that mediates the cotranslational targeting of secretory and membrane proteins to the endoplasmic reticulum (ER). The SRP complex interacts with the signal sequence in nascent secretory and membrane proteins and directs them to the membrane of the ER.</text>
</comment>
<evidence type="ECO:0000256" key="5">
    <source>
        <dbReference type="ARBA" id="ARBA00022884"/>
    </source>
</evidence>
<dbReference type="STRING" id="379508.A5E083"/>
<proteinExistence type="inferred from homology"/>
<accession>A5E083</accession>
<dbReference type="GO" id="GO:0005730">
    <property type="term" value="C:nucleolus"/>
    <property type="evidence" value="ECO:0007669"/>
    <property type="project" value="UniProtKB-SubCell"/>
</dbReference>
<reference evidence="13 14" key="1">
    <citation type="journal article" date="2009" name="Nature">
        <title>Evolution of pathogenicity and sexual reproduction in eight Candida genomes.</title>
        <authorList>
            <person name="Butler G."/>
            <person name="Rasmussen M.D."/>
            <person name="Lin M.F."/>
            <person name="Santos M.A."/>
            <person name="Sakthikumar S."/>
            <person name="Munro C.A."/>
            <person name="Rheinbay E."/>
            <person name="Grabherr M."/>
            <person name="Forche A."/>
            <person name="Reedy J.L."/>
            <person name="Agrafioti I."/>
            <person name="Arnaud M.B."/>
            <person name="Bates S."/>
            <person name="Brown A.J."/>
            <person name="Brunke S."/>
            <person name="Costanzo M.C."/>
            <person name="Fitzpatrick D.A."/>
            <person name="de Groot P.W."/>
            <person name="Harris D."/>
            <person name="Hoyer L.L."/>
            <person name="Hube B."/>
            <person name="Klis F.M."/>
            <person name="Kodira C."/>
            <person name="Lennard N."/>
            <person name="Logue M.E."/>
            <person name="Martin R."/>
            <person name="Neiman A.M."/>
            <person name="Nikolaou E."/>
            <person name="Quail M.A."/>
            <person name="Quinn J."/>
            <person name="Santos M.C."/>
            <person name="Schmitzberger F.F."/>
            <person name="Sherlock G."/>
            <person name="Shah P."/>
            <person name="Silverstein K.A."/>
            <person name="Skrzypek M.S."/>
            <person name="Soll D."/>
            <person name="Staggs R."/>
            <person name="Stansfield I."/>
            <person name="Stumpf M.P."/>
            <person name="Sudbery P.E."/>
            <person name="Srikantha T."/>
            <person name="Zeng Q."/>
            <person name="Berman J."/>
            <person name="Berriman M."/>
            <person name="Heitman J."/>
            <person name="Gow N.A."/>
            <person name="Lorenz M.C."/>
            <person name="Birren B.W."/>
            <person name="Kellis M."/>
            <person name="Cuomo C.A."/>
        </authorList>
    </citation>
    <scope>NUCLEOTIDE SEQUENCE [LARGE SCALE GENOMIC DNA]</scope>
    <source>
        <strain evidence="14">ATCC 11503 / BCRC 21390 / CBS 2605 / JCM 1781 / NBRC 1676 / NRRL YB-4239</strain>
    </source>
</reference>